<reference evidence="1" key="1">
    <citation type="submission" date="2014-09" db="EMBL/GenBank/DDBJ databases">
        <authorList>
            <person name="Magalhaes I.L.F."/>
            <person name="Oliveira U."/>
            <person name="Santos F.R."/>
            <person name="Vidigal T.H.D.A."/>
            <person name="Brescovit A.D."/>
            <person name="Santos A.J."/>
        </authorList>
    </citation>
    <scope>NUCLEOTIDE SEQUENCE</scope>
    <source>
        <tissue evidence="1">Shoot tissue taken approximately 20 cm above the soil surface</tissue>
    </source>
</reference>
<name>A0A0A9GAW6_ARUDO</name>
<sequence>MLMSRCAIYHIRCTDCPVDGVDLSCTFARTRRFTESPSSFAF</sequence>
<accession>A0A0A9GAW6</accession>
<protein>
    <submittedName>
        <fullName evidence="1">Uncharacterized protein</fullName>
    </submittedName>
</protein>
<dbReference type="EMBL" id="GBRH01178215">
    <property type="protein sequence ID" value="JAE19681.1"/>
    <property type="molecule type" value="Transcribed_RNA"/>
</dbReference>
<organism evidence="1">
    <name type="scientific">Arundo donax</name>
    <name type="common">Giant reed</name>
    <name type="synonym">Donax arundinaceus</name>
    <dbReference type="NCBI Taxonomy" id="35708"/>
    <lineage>
        <taxon>Eukaryota</taxon>
        <taxon>Viridiplantae</taxon>
        <taxon>Streptophyta</taxon>
        <taxon>Embryophyta</taxon>
        <taxon>Tracheophyta</taxon>
        <taxon>Spermatophyta</taxon>
        <taxon>Magnoliopsida</taxon>
        <taxon>Liliopsida</taxon>
        <taxon>Poales</taxon>
        <taxon>Poaceae</taxon>
        <taxon>PACMAD clade</taxon>
        <taxon>Arundinoideae</taxon>
        <taxon>Arundineae</taxon>
        <taxon>Arundo</taxon>
    </lineage>
</organism>
<dbReference type="AlphaFoldDB" id="A0A0A9GAW6"/>
<reference evidence="1" key="2">
    <citation type="journal article" date="2015" name="Data Brief">
        <title>Shoot transcriptome of the giant reed, Arundo donax.</title>
        <authorList>
            <person name="Barrero R.A."/>
            <person name="Guerrero F.D."/>
            <person name="Moolhuijzen P."/>
            <person name="Goolsby J.A."/>
            <person name="Tidwell J."/>
            <person name="Bellgard S.E."/>
            <person name="Bellgard M.I."/>
        </authorList>
    </citation>
    <scope>NUCLEOTIDE SEQUENCE</scope>
    <source>
        <tissue evidence="1">Shoot tissue taken approximately 20 cm above the soil surface</tissue>
    </source>
</reference>
<proteinExistence type="predicted"/>
<evidence type="ECO:0000313" key="1">
    <source>
        <dbReference type="EMBL" id="JAE19681.1"/>
    </source>
</evidence>